<dbReference type="Gene3D" id="3.40.50.300">
    <property type="entry name" value="P-loop containing nucleotide triphosphate hydrolases"/>
    <property type="match status" value="1"/>
</dbReference>
<keyword evidence="3" id="KW-1185">Reference proteome</keyword>
<evidence type="ECO:0000313" key="3">
    <source>
        <dbReference type="Proteomes" id="UP000095463"/>
    </source>
</evidence>
<dbReference type="InterPro" id="IPR027417">
    <property type="entry name" value="P-loop_NTPase"/>
</dbReference>
<comment type="caution">
    <text evidence="2">The sequence shown here is derived from an EMBL/GenBank/DDBJ whole genome shotgun (WGS) entry which is preliminary data.</text>
</comment>
<dbReference type="InterPro" id="IPR038727">
    <property type="entry name" value="NadR/Ttd14_AAA_dom"/>
</dbReference>
<dbReference type="AlphaFoldDB" id="A0A1E5XSJ4"/>
<organism evidence="2 3">
    <name type="scientific">Devosia insulae DS-56</name>
    <dbReference type="NCBI Taxonomy" id="1116389"/>
    <lineage>
        <taxon>Bacteria</taxon>
        <taxon>Pseudomonadati</taxon>
        <taxon>Pseudomonadota</taxon>
        <taxon>Alphaproteobacteria</taxon>
        <taxon>Hyphomicrobiales</taxon>
        <taxon>Devosiaceae</taxon>
        <taxon>Devosia</taxon>
    </lineage>
</organism>
<accession>A0A1E5XSJ4</accession>
<dbReference type="SUPFAM" id="SSF52540">
    <property type="entry name" value="P-loop containing nucleoside triphosphate hydrolases"/>
    <property type="match status" value="1"/>
</dbReference>
<dbReference type="Proteomes" id="UP000095463">
    <property type="component" value="Unassembled WGS sequence"/>
</dbReference>
<dbReference type="OrthoDB" id="7351510at2"/>
<evidence type="ECO:0000313" key="2">
    <source>
        <dbReference type="EMBL" id="OEO31577.1"/>
    </source>
</evidence>
<sequence>MRIAVTGTHGSGKTTLVEDFVAATPGYEAVPEPYWLLAQQGVVFADGPSVVDLEEQLKQSCALLLATSETNVIFDRCPLDFLGYLEVLSAAEGFEWSPDGKLLKRIEDALATLDLVAFVPLKSPDEIAVAIEYPKLRKRVDARLKTMLREDDLGLLADGPRVVEVSGTREQRVRQVTGELAG</sequence>
<dbReference type="RefSeq" id="WP_069909229.1">
    <property type="nucleotide sequence ID" value="NZ_LAJE02000153.1"/>
</dbReference>
<protein>
    <recommendedName>
        <fullName evidence="1">NadR/Ttd14 AAA domain-containing protein</fullName>
    </recommendedName>
</protein>
<reference evidence="2 3" key="1">
    <citation type="journal article" date="2015" name="Genome Announc.">
        <title>Genome Assemblies of Three Soil-Associated Devosia species: D. insulae, D. limi, and D. soli.</title>
        <authorList>
            <person name="Hassan Y.I."/>
            <person name="Lepp D."/>
            <person name="Zhou T."/>
        </authorList>
    </citation>
    <scope>NUCLEOTIDE SEQUENCE [LARGE SCALE GENOMIC DNA]</scope>
    <source>
        <strain evidence="2 3">DS-56</strain>
    </source>
</reference>
<proteinExistence type="predicted"/>
<feature type="domain" description="NadR/Ttd14 AAA" evidence="1">
    <location>
        <begin position="2"/>
        <end position="172"/>
    </location>
</feature>
<name>A0A1E5XSJ4_9HYPH</name>
<evidence type="ECO:0000259" key="1">
    <source>
        <dbReference type="Pfam" id="PF13521"/>
    </source>
</evidence>
<gene>
    <name evidence="2" type="ORF">VW23_015485</name>
</gene>
<dbReference type="Pfam" id="PF13521">
    <property type="entry name" value="AAA_28"/>
    <property type="match status" value="1"/>
</dbReference>
<dbReference type="EMBL" id="LAJE02000153">
    <property type="protein sequence ID" value="OEO31577.1"/>
    <property type="molecule type" value="Genomic_DNA"/>
</dbReference>